<dbReference type="PANTHER" id="PTHR16073">
    <property type="entry name" value="DCR DOMAIN-CONTAINING PROTEIN"/>
    <property type="match status" value="1"/>
</dbReference>
<dbReference type="InterPro" id="IPR039590">
    <property type="entry name" value="Dppa2/4"/>
</dbReference>
<dbReference type="AlphaFoldDB" id="A6IQW3"/>
<dbReference type="PANTHER" id="PTHR16073:SF8">
    <property type="entry name" value="DEVELOPMENTAL PLURIPOTENCY-ASSOCIATED PROTEIN 4"/>
    <property type="match status" value="1"/>
</dbReference>
<dbReference type="EMBL" id="CH473967">
    <property type="protein sequence ID" value="EDM11116.1"/>
    <property type="molecule type" value="Genomic_DNA"/>
</dbReference>
<gene>
    <name evidence="3" type="ORF">rCG_53027</name>
</gene>
<feature type="region of interest" description="Disordered" evidence="1">
    <location>
        <begin position="206"/>
        <end position="227"/>
    </location>
</feature>
<evidence type="ECO:0000313" key="3">
    <source>
        <dbReference type="EMBL" id="EDM11116.1"/>
    </source>
</evidence>
<dbReference type="Proteomes" id="UP000234681">
    <property type="component" value="Chromosome 11"/>
</dbReference>
<proteinExistence type="predicted"/>
<sequence length="227" mass="25079">MEPSGSKKGRAEEPREEVECQMSSQPSTSSAKTKATGKKQRKSEKDDGCKPEEKSAQDPETPGHARRKVPVPPFPQHLPPVNLIHRDVLRAWCQEMKLSSKGQKLDAYKRLLARAFPDQMPELKNVPDSAKEARLKMPRKKMKTEPGEESQVTVPLEIVTVPEEQIPALVDPPVLYEEVSTTVVTTSASEAVLASWARIAANAKKLEAVPSNATSETYGKSEEQDLN</sequence>
<reference evidence="4" key="1">
    <citation type="submission" date="2005-09" db="EMBL/GenBank/DDBJ databases">
        <authorList>
            <person name="Mural R.J."/>
            <person name="Li P.W."/>
            <person name="Adams M.D."/>
            <person name="Amanatides P.G."/>
            <person name="Baden-Tillson H."/>
            <person name="Barnstead M."/>
            <person name="Chin S.H."/>
            <person name="Dew I."/>
            <person name="Evans C.A."/>
            <person name="Ferriera S."/>
            <person name="Flanigan M."/>
            <person name="Fosler C."/>
            <person name="Glodek A."/>
            <person name="Gu Z."/>
            <person name="Holt R.A."/>
            <person name="Jennings D."/>
            <person name="Kraft C.L."/>
            <person name="Lu F."/>
            <person name="Nguyen T."/>
            <person name="Nusskern D.R."/>
            <person name="Pfannkoch C.M."/>
            <person name="Sitter C."/>
            <person name="Sutton G.G."/>
            <person name="Venter J.C."/>
            <person name="Wang Z."/>
            <person name="Woodage T."/>
            <person name="Zheng X.H."/>
            <person name="Zhong F."/>
        </authorList>
    </citation>
    <scope>NUCLEOTIDE SEQUENCE [LARGE SCALE GENOMIC DNA]</scope>
    <source>
        <strain>BN</strain>
        <strain evidence="4">Sprague-Dawley</strain>
    </source>
</reference>
<name>A6IQW3_RAT</name>
<evidence type="ECO:0000259" key="2">
    <source>
        <dbReference type="Pfam" id="PF14049"/>
    </source>
</evidence>
<feature type="compositionally biased region" description="Low complexity" evidence="1">
    <location>
        <begin position="23"/>
        <end position="34"/>
    </location>
</feature>
<feature type="domain" description="Developmental pluripotency-associated protein 2/4 central" evidence="2">
    <location>
        <begin position="124"/>
        <end position="147"/>
    </location>
</feature>
<evidence type="ECO:0000256" key="1">
    <source>
        <dbReference type="SAM" id="MobiDB-lite"/>
    </source>
</evidence>
<evidence type="ECO:0000313" key="4">
    <source>
        <dbReference type="Proteomes" id="UP000234681"/>
    </source>
</evidence>
<feature type="domain" description="Developmental pluripotency-associated protein 2/4 central" evidence="2">
    <location>
        <begin position="177"/>
        <end position="213"/>
    </location>
</feature>
<dbReference type="Pfam" id="PF14049">
    <property type="entry name" value="Dppa2_A"/>
    <property type="match status" value="2"/>
</dbReference>
<feature type="region of interest" description="Disordered" evidence="1">
    <location>
        <begin position="1"/>
        <end position="80"/>
    </location>
</feature>
<feature type="compositionally biased region" description="Basic and acidic residues" evidence="1">
    <location>
        <begin position="43"/>
        <end position="63"/>
    </location>
</feature>
<dbReference type="GO" id="GO:0003682">
    <property type="term" value="F:chromatin binding"/>
    <property type="evidence" value="ECO:0007669"/>
    <property type="project" value="InterPro"/>
</dbReference>
<dbReference type="InterPro" id="IPR025892">
    <property type="entry name" value="Dppa2/4_central_dom"/>
</dbReference>
<protein>
    <submittedName>
        <fullName evidence="3">RCG53027</fullName>
    </submittedName>
</protein>
<accession>A6IQW3</accession>
<organism evidence="3 4">
    <name type="scientific">Rattus norvegicus</name>
    <name type="common">Rat</name>
    <dbReference type="NCBI Taxonomy" id="10116"/>
    <lineage>
        <taxon>Eukaryota</taxon>
        <taxon>Metazoa</taxon>
        <taxon>Chordata</taxon>
        <taxon>Craniata</taxon>
        <taxon>Vertebrata</taxon>
        <taxon>Euteleostomi</taxon>
        <taxon>Mammalia</taxon>
        <taxon>Eutheria</taxon>
        <taxon>Euarchontoglires</taxon>
        <taxon>Glires</taxon>
        <taxon>Rodentia</taxon>
        <taxon>Myomorpha</taxon>
        <taxon>Muroidea</taxon>
        <taxon>Muridae</taxon>
        <taxon>Murinae</taxon>
        <taxon>Rattus</taxon>
    </lineage>
</organism>